<dbReference type="EMBL" id="JBAMMX010000001">
    <property type="protein sequence ID" value="KAK6947760.1"/>
    <property type="molecule type" value="Genomic_DNA"/>
</dbReference>
<dbReference type="Pfam" id="PF13456">
    <property type="entry name" value="RVT_3"/>
    <property type="match status" value="1"/>
</dbReference>
<comment type="caution">
    <text evidence="3">The sequence shown here is derived from an EMBL/GenBank/DDBJ whole genome shotgun (WGS) entry which is preliminary data.</text>
</comment>
<dbReference type="CDD" id="cd06222">
    <property type="entry name" value="RNase_H_like"/>
    <property type="match status" value="1"/>
</dbReference>
<dbReference type="AlphaFoldDB" id="A0AAN8ZWK7"/>
<feature type="domain" description="RNase H type-1" evidence="2">
    <location>
        <begin position="225"/>
        <end position="296"/>
    </location>
</feature>
<dbReference type="InterPro" id="IPR044730">
    <property type="entry name" value="RNase_H-like_dom_plant"/>
</dbReference>
<dbReference type="Proteomes" id="UP001370490">
    <property type="component" value="Unassembled WGS sequence"/>
</dbReference>
<evidence type="ECO:0000259" key="2">
    <source>
        <dbReference type="Pfam" id="PF13456"/>
    </source>
</evidence>
<proteinExistence type="predicted"/>
<dbReference type="SUPFAM" id="SSF53098">
    <property type="entry name" value="Ribonuclease H-like"/>
    <property type="match status" value="1"/>
</dbReference>
<evidence type="ECO:0000313" key="3">
    <source>
        <dbReference type="EMBL" id="KAK6947760.1"/>
    </source>
</evidence>
<dbReference type="PANTHER" id="PTHR47723:SF13">
    <property type="entry name" value="PUTATIVE-RELATED"/>
    <property type="match status" value="1"/>
</dbReference>
<dbReference type="InterPro" id="IPR036397">
    <property type="entry name" value="RNaseH_sf"/>
</dbReference>
<sequence>MSGGSRERKKKMQIEFSKWKGSVADKGQQRRITNLRKGGMEKATHHGVLDMLERESERKNRADKGKEMVLKGRKFRIAVTGPHPKSLKMDLEKNNMDPGDDVVLSHEHNRIDYIAKRSLNATAKGHINFWTGDTINWLKAGVKGFSIDDSILDSSKFVAAIWIIWKVRCSRNIKNVRMLPMQVARWTISFSSEIKNAISRSPTRKETSEKWVCWSPPMGDNIKLNTDGSVSQSNGHAAARGILRNARGEWVAGFYINVGNCSVLATQIWGVREGLNLASRKGLRNIELEVDSTAVAMDVFIPEDYVIRRRLERRPAIAAAKRSISLPESEKKRSTAKAPTSFGLENEFLFPTSLRENIVFSCFSA</sequence>
<dbReference type="InterPro" id="IPR002156">
    <property type="entry name" value="RNaseH_domain"/>
</dbReference>
<reference evidence="3 4" key="1">
    <citation type="submission" date="2023-12" db="EMBL/GenBank/DDBJ databases">
        <title>A high-quality genome assembly for Dillenia turbinata (Dilleniales).</title>
        <authorList>
            <person name="Chanderbali A."/>
        </authorList>
    </citation>
    <scope>NUCLEOTIDE SEQUENCE [LARGE SCALE GENOMIC DNA]</scope>
    <source>
        <strain evidence="3">LSX21</strain>
        <tissue evidence="3">Leaf</tissue>
    </source>
</reference>
<evidence type="ECO:0000256" key="1">
    <source>
        <dbReference type="SAM" id="MobiDB-lite"/>
    </source>
</evidence>
<organism evidence="3 4">
    <name type="scientific">Dillenia turbinata</name>
    <dbReference type="NCBI Taxonomy" id="194707"/>
    <lineage>
        <taxon>Eukaryota</taxon>
        <taxon>Viridiplantae</taxon>
        <taxon>Streptophyta</taxon>
        <taxon>Embryophyta</taxon>
        <taxon>Tracheophyta</taxon>
        <taxon>Spermatophyta</taxon>
        <taxon>Magnoliopsida</taxon>
        <taxon>eudicotyledons</taxon>
        <taxon>Gunneridae</taxon>
        <taxon>Pentapetalae</taxon>
        <taxon>Dilleniales</taxon>
        <taxon>Dilleniaceae</taxon>
        <taxon>Dillenia</taxon>
    </lineage>
</organism>
<dbReference type="PANTHER" id="PTHR47723">
    <property type="entry name" value="OS05G0353850 PROTEIN"/>
    <property type="match status" value="1"/>
</dbReference>
<feature type="region of interest" description="Disordered" evidence="1">
    <location>
        <begin position="1"/>
        <end position="28"/>
    </location>
</feature>
<name>A0AAN8ZWK7_9MAGN</name>
<dbReference type="InterPro" id="IPR012337">
    <property type="entry name" value="RNaseH-like_sf"/>
</dbReference>
<evidence type="ECO:0000313" key="4">
    <source>
        <dbReference type="Proteomes" id="UP001370490"/>
    </source>
</evidence>
<dbReference type="GO" id="GO:0004523">
    <property type="term" value="F:RNA-DNA hybrid ribonuclease activity"/>
    <property type="evidence" value="ECO:0007669"/>
    <property type="project" value="InterPro"/>
</dbReference>
<dbReference type="InterPro" id="IPR053151">
    <property type="entry name" value="RNase_H-like"/>
</dbReference>
<dbReference type="GO" id="GO:0003676">
    <property type="term" value="F:nucleic acid binding"/>
    <property type="evidence" value="ECO:0007669"/>
    <property type="project" value="InterPro"/>
</dbReference>
<dbReference type="Gene3D" id="3.30.420.10">
    <property type="entry name" value="Ribonuclease H-like superfamily/Ribonuclease H"/>
    <property type="match status" value="1"/>
</dbReference>
<accession>A0AAN8ZWK7</accession>
<gene>
    <name evidence="3" type="ORF">RJ641_001233</name>
</gene>
<keyword evidence="4" id="KW-1185">Reference proteome</keyword>
<protein>
    <submittedName>
        <fullName evidence="3">Ribonuclease H domain</fullName>
    </submittedName>
</protein>